<feature type="compositionally biased region" description="Basic and acidic residues" evidence="1">
    <location>
        <begin position="1"/>
        <end position="31"/>
    </location>
</feature>
<proteinExistence type="predicted"/>
<feature type="compositionally biased region" description="Polar residues" evidence="1">
    <location>
        <begin position="68"/>
        <end position="80"/>
    </location>
</feature>
<dbReference type="Proteomes" id="UP000030765">
    <property type="component" value="Unassembled WGS sequence"/>
</dbReference>
<organism evidence="2">
    <name type="scientific">Anopheles sinensis</name>
    <name type="common">Mosquito</name>
    <dbReference type="NCBI Taxonomy" id="74873"/>
    <lineage>
        <taxon>Eukaryota</taxon>
        <taxon>Metazoa</taxon>
        <taxon>Ecdysozoa</taxon>
        <taxon>Arthropoda</taxon>
        <taxon>Hexapoda</taxon>
        <taxon>Insecta</taxon>
        <taxon>Pterygota</taxon>
        <taxon>Neoptera</taxon>
        <taxon>Endopterygota</taxon>
        <taxon>Diptera</taxon>
        <taxon>Nematocera</taxon>
        <taxon>Culicoidea</taxon>
        <taxon>Culicidae</taxon>
        <taxon>Anophelinae</taxon>
        <taxon>Anopheles</taxon>
    </lineage>
</organism>
<evidence type="ECO:0000313" key="4">
    <source>
        <dbReference type="Proteomes" id="UP000030765"/>
    </source>
</evidence>
<accession>A0A084WGP2</accession>
<feature type="region of interest" description="Disordered" evidence="1">
    <location>
        <begin position="1"/>
        <end position="32"/>
    </location>
</feature>
<reference evidence="3" key="2">
    <citation type="submission" date="2020-05" db="UniProtKB">
        <authorList>
            <consortium name="EnsemblMetazoa"/>
        </authorList>
    </citation>
    <scope>IDENTIFICATION</scope>
</reference>
<feature type="region of interest" description="Disordered" evidence="1">
    <location>
        <begin position="50"/>
        <end position="84"/>
    </location>
</feature>
<dbReference type="AlphaFoldDB" id="A0A084WGP2"/>
<keyword evidence="4" id="KW-1185">Reference proteome</keyword>
<feature type="region of interest" description="Disordered" evidence="1">
    <location>
        <begin position="100"/>
        <end position="120"/>
    </location>
</feature>
<reference evidence="2 4" key="1">
    <citation type="journal article" date="2014" name="BMC Genomics">
        <title>Genome sequence of Anopheles sinensis provides insight into genetics basis of mosquito competence for malaria parasites.</title>
        <authorList>
            <person name="Zhou D."/>
            <person name="Zhang D."/>
            <person name="Ding G."/>
            <person name="Shi L."/>
            <person name="Hou Q."/>
            <person name="Ye Y."/>
            <person name="Xu Y."/>
            <person name="Zhou H."/>
            <person name="Xiong C."/>
            <person name="Li S."/>
            <person name="Yu J."/>
            <person name="Hong S."/>
            <person name="Yu X."/>
            <person name="Zou P."/>
            <person name="Chen C."/>
            <person name="Chang X."/>
            <person name="Wang W."/>
            <person name="Lv Y."/>
            <person name="Sun Y."/>
            <person name="Ma L."/>
            <person name="Shen B."/>
            <person name="Zhu C."/>
        </authorList>
    </citation>
    <scope>NUCLEOTIDE SEQUENCE [LARGE SCALE GENOMIC DNA]</scope>
</reference>
<dbReference type="VEuPathDB" id="VectorBase:ASIC017485"/>
<dbReference type="EMBL" id="ATLV01023650">
    <property type="status" value="NOT_ANNOTATED_CDS"/>
    <property type="molecule type" value="Genomic_DNA"/>
</dbReference>
<gene>
    <name evidence="2" type="ORF">ZHAS_00017485</name>
</gene>
<name>A0A084WGP2_ANOSI</name>
<evidence type="ECO:0000256" key="1">
    <source>
        <dbReference type="SAM" id="MobiDB-lite"/>
    </source>
</evidence>
<sequence length="156" mass="17185">MVDKDGERKKWEKKERVRRKEERQNETDSKWLDGSVFLTALHHHPHAALTGSAWAGPGWKNGKKATCGQPNEPNGANTKPQPTPGFDALVCEALACGGKTEHRHRDSGTSGPPPGTINQGPWYKVRRALSSPRAFANKSRWFRLSAVLLEKAPIGG</sequence>
<evidence type="ECO:0000313" key="2">
    <source>
        <dbReference type="EMBL" id="KFB49386.1"/>
    </source>
</evidence>
<dbReference type="EMBL" id="KE525345">
    <property type="protein sequence ID" value="KFB49386.1"/>
    <property type="molecule type" value="Genomic_DNA"/>
</dbReference>
<protein>
    <submittedName>
        <fullName evidence="2 3">tRNA-dihydrouridine synthase 3-like protein</fullName>
    </submittedName>
</protein>
<evidence type="ECO:0000313" key="3">
    <source>
        <dbReference type="EnsemblMetazoa" id="ASIC017485-PA"/>
    </source>
</evidence>
<dbReference type="EnsemblMetazoa" id="ASIC017485-RA">
    <property type="protein sequence ID" value="ASIC017485-PA"/>
    <property type="gene ID" value="ASIC017485"/>
</dbReference>